<evidence type="ECO:0000256" key="1">
    <source>
        <dbReference type="SAM" id="MobiDB-lite"/>
    </source>
</evidence>
<reference evidence="3" key="1">
    <citation type="journal article" date="2019" name="Int. J. Syst. Evol. Microbiol.">
        <title>The Global Catalogue of Microorganisms (GCM) 10K type strain sequencing project: providing services to taxonomists for standard genome sequencing and annotation.</title>
        <authorList>
            <consortium name="The Broad Institute Genomics Platform"/>
            <consortium name="The Broad Institute Genome Sequencing Center for Infectious Disease"/>
            <person name="Wu L."/>
            <person name="Ma J."/>
        </authorList>
    </citation>
    <scope>NUCLEOTIDE SEQUENCE [LARGE SCALE GENOMIC DNA]</scope>
    <source>
        <strain evidence="3">CGMCC 4.1721</strain>
    </source>
</reference>
<comment type="caution">
    <text evidence="2">The sequence shown here is derived from an EMBL/GenBank/DDBJ whole genome shotgun (WGS) entry which is preliminary data.</text>
</comment>
<dbReference type="EMBL" id="JBHSKI010000003">
    <property type="protein sequence ID" value="MFC5170903.1"/>
    <property type="molecule type" value="Genomic_DNA"/>
</dbReference>
<dbReference type="Gene3D" id="3.80.30.30">
    <property type="match status" value="1"/>
</dbReference>
<dbReference type="RefSeq" id="WP_065849031.1">
    <property type="nucleotide sequence ID" value="NZ_JBHSKI010000003.1"/>
</dbReference>
<dbReference type="NCBIfam" id="TIGR03886">
    <property type="entry name" value="lyase_spl_fam"/>
    <property type="match status" value="1"/>
</dbReference>
<organism evidence="2 3">
    <name type="scientific">Streptomyces mutomycini</name>
    <dbReference type="NCBI Taxonomy" id="284036"/>
    <lineage>
        <taxon>Bacteria</taxon>
        <taxon>Bacillati</taxon>
        <taxon>Actinomycetota</taxon>
        <taxon>Actinomycetes</taxon>
        <taxon>Kitasatosporales</taxon>
        <taxon>Streptomycetaceae</taxon>
        <taxon>Streptomyces</taxon>
    </lineage>
</organism>
<dbReference type="InterPro" id="IPR023805">
    <property type="entry name" value="Uncharacterised_Spl-rel"/>
</dbReference>
<gene>
    <name evidence="2" type="ORF">ACFPRK_09920</name>
</gene>
<protein>
    <submittedName>
        <fullName evidence="2">Spore photoproduct lyase family protein</fullName>
    </submittedName>
</protein>
<dbReference type="PANTHER" id="PTHR37822:SF2">
    <property type="entry name" value="SPORE PHOTOPRODUCT LYASE"/>
    <property type="match status" value="1"/>
</dbReference>
<sequence length="391" mass="43454">MERPAAGSASGEPEQQALFGWPDAPPAQAAHQPFRDSPQARRLLDVREVYAEPAALDSPRGRQIMARLPGVRVTEVDSHWRIPSLHGNDGNIARWVRIKTETLVLGVKHTLATRPNGRSADWIAPGPSNGCAMACAYCYVPRRKGYANPITLFTNIEAIVAHVRRHVRAQGPKTTPNQCDPQAWVYDIGENGDCSVDALVCDNTADLVAAFRGLPTAKASFATKFVNPDLLALDPQGRTRVRFSLMPADDARLLDIRTSPVAERIAAAADFLDASYEVHFNLSPVVLRPGWQRDWADLLIHLDDVLPARVKEQAAAEIIMLTHNQSLHEVNLGWHPRAEEVLWQPAAQETKRSQNGALNVRYAREIKQQSLTRIQQLLASHAPWLRIRYAF</sequence>
<dbReference type="GO" id="GO:0016829">
    <property type="term" value="F:lyase activity"/>
    <property type="evidence" value="ECO:0007669"/>
    <property type="project" value="UniProtKB-KW"/>
</dbReference>
<dbReference type="Gene3D" id="3.40.50.12110">
    <property type="match status" value="1"/>
</dbReference>
<evidence type="ECO:0000313" key="3">
    <source>
        <dbReference type="Proteomes" id="UP001596208"/>
    </source>
</evidence>
<feature type="region of interest" description="Disordered" evidence="1">
    <location>
        <begin position="1"/>
        <end position="35"/>
    </location>
</feature>
<name>A0ABW0B155_9ACTN</name>
<dbReference type="Proteomes" id="UP001596208">
    <property type="component" value="Unassembled WGS sequence"/>
</dbReference>
<keyword evidence="3" id="KW-1185">Reference proteome</keyword>
<dbReference type="Pfam" id="PF20903">
    <property type="entry name" value="SPL"/>
    <property type="match status" value="1"/>
</dbReference>
<dbReference type="PANTHER" id="PTHR37822">
    <property type="entry name" value="SPORE PHOTOPRODUCT LYASE-RELATED"/>
    <property type="match status" value="1"/>
</dbReference>
<keyword evidence="2" id="KW-0456">Lyase</keyword>
<accession>A0ABW0B155</accession>
<evidence type="ECO:0000313" key="2">
    <source>
        <dbReference type="EMBL" id="MFC5170903.1"/>
    </source>
</evidence>
<dbReference type="InterPro" id="IPR049539">
    <property type="entry name" value="SPL"/>
</dbReference>
<proteinExistence type="predicted"/>